<organism evidence="2 3">
    <name type="scientific">Bacillus safensis</name>
    <dbReference type="NCBI Taxonomy" id="561879"/>
    <lineage>
        <taxon>Bacteria</taxon>
        <taxon>Bacillati</taxon>
        <taxon>Bacillota</taxon>
        <taxon>Bacilli</taxon>
        <taxon>Bacillales</taxon>
        <taxon>Bacillaceae</taxon>
        <taxon>Bacillus</taxon>
    </lineage>
</organism>
<evidence type="ECO:0000313" key="3">
    <source>
        <dbReference type="Proteomes" id="UP000464658"/>
    </source>
</evidence>
<protein>
    <submittedName>
        <fullName evidence="2">Uncharacterized protein</fullName>
    </submittedName>
</protein>
<proteinExistence type="predicted"/>
<dbReference type="Proteomes" id="UP000464658">
    <property type="component" value="Chromosome"/>
</dbReference>
<dbReference type="AlphaFoldDB" id="A0A5S9M6U3"/>
<feature type="compositionally biased region" description="Basic and acidic residues" evidence="1">
    <location>
        <begin position="38"/>
        <end position="66"/>
    </location>
</feature>
<accession>A0A5S9M6U3</accession>
<feature type="region of interest" description="Disordered" evidence="1">
    <location>
        <begin position="1"/>
        <end position="73"/>
    </location>
</feature>
<sequence>MSNKGDENQKPLMYIVQPSYQESKPAMQNIVRKRKKSEKQPESEPNAKDVIKESKQEEPAAQEIEHKKRSRAA</sequence>
<dbReference type="Pfam" id="PF14153">
    <property type="entry name" value="Spore_coat_CotO"/>
    <property type="match status" value="1"/>
</dbReference>
<name>A0A5S9M6U3_BACIA</name>
<reference evidence="2 3" key="1">
    <citation type="submission" date="2019-12" db="EMBL/GenBank/DDBJ databases">
        <title>Full genome sequence of a Bacillus safensis strain isolated from commercially available natto in Indonesia.</title>
        <authorList>
            <person name="Yoshida M."/>
            <person name="Uomi M."/>
            <person name="Waturangi D."/>
            <person name="Ekaputri J.J."/>
            <person name="Setiamarga D.H.E."/>
        </authorList>
    </citation>
    <scope>NUCLEOTIDE SEQUENCE [LARGE SCALE GENOMIC DNA]</scope>
    <source>
        <strain evidence="2 3">IDN1</strain>
    </source>
</reference>
<evidence type="ECO:0000313" key="2">
    <source>
        <dbReference type="EMBL" id="BBP88558.1"/>
    </source>
</evidence>
<evidence type="ECO:0000256" key="1">
    <source>
        <dbReference type="SAM" id="MobiDB-lite"/>
    </source>
</evidence>
<dbReference type="InterPro" id="IPR025439">
    <property type="entry name" value="Spore_coat_CotO"/>
</dbReference>
<dbReference type="EMBL" id="AP021906">
    <property type="protein sequence ID" value="BBP88558.1"/>
    <property type="molecule type" value="Genomic_DNA"/>
</dbReference>
<gene>
    <name evidence="2" type="ORF">BsIDN1_21760</name>
</gene>